<organism evidence="2">
    <name type="scientific">uncultured Propionibacteriaceae bacterium</name>
    <dbReference type="NCBI Taxonomy" id="257457"/>
    <lineage>
        <taxon>Bacteria</taxon>
        <taxon>Bacillati</taxon>
        <taxon>Actinomycetota</taxon>
        <taxon>Actinomycetes</taxon>
        <taxon>Propionibacteriales</taxon>
        <taxon>Propionibacteriaceae</taxon>
        <taxon>environmental samples</taxon>
    </lineage>
</organism>
<evidence type="ECO:0000313" key="2">
    <source>
        <dbReference type="EMBL" id="CAA9392789.1"/>
    </source>
</evidence>
<gene>
    <name evidence="2" type="ORF">AVDCRST_MAG75-1666</name>
</gene>
<sequence>MSVGEIAGLIAAIAFVALVALTAVPMLKLGRVLEEVRLAVRDIGHESVPILTELRGTVSATNAELEKVALVTEDVATVSRNATVVSENAAQLAALFSATLGGPLVKTAALSYGIRKALKGEGRRPARARASRSLRRQED</sequence>
<name>A0A6J4NMZ9_9ACTN</name>
<proteinExistence type="predicted"/>
<reference evidence="2" key="1">
    <citation type="submission" date="2020-02" db="EMBL/GenBank/DDBJ databases">
        <authorList>
            <person name="Meier V. D."/>
        </authorList>
    </citation>
    <scope>NUCLEOTIDE SEQUENCE</scope>
    <source>
        <strain evidence="2">AVDCRST_MAG75</strain>
    </source>
</reference>
<dbReference type="Pfam" id="PF06103">
    <property type="entry name" value="DUF948"/>
    <property type="match status" value="1"/>
</dbReference>
<feature type="transmembrane region" description="Helical" evidence="1">
    <location>
        <begin position="6"/>
        <end position="27"/>
    </location>
</feature>
<dbReference type="EMBL" id="CADCUO010000096">
    <property type="protein sequence ID" value="CAA9392789.1"/>
    <property type="molecule type" value="Genomic_DNA"/>
</dbReference>
<keyword evidence="1" id="KW-0812">Transmembrane</keyword>
<accession>A0A6J4NMZ9</accession>
<keyword evidence="1" id="KW-1133">Transmembrane helix</keyword>
<evidence type="ECO:0000256" key="1">
    <source>
        <dbReference type="SAM" id="Phobius"/>
    </source>
</evidence>
<keyword evidence="1" id="KW-0472">Membrane</keyword>
<dbReference type="InterPro" id="IPR009293">
    <property type="entry name" value="UPF0478"/>
</dbReference>
<protein>
    <submittedName>
        <fullName evidence="2">Secreted protein</fullName>
    </submittedName>
</protein>
<dbReference type="AlphaFoldDB" id="A0A6J4NMZ9"/>